<dbReference type="EMBL" id="KZ613495">
    <property type="protein sequence ID" value="PMD18187.1"/>
    <property type="molecule type" value="Genomic_DNA"/>
</dbReference>
<dbReference type="AlphaFoldDB" id="A0A2J6PVZ1"/>
<evidence type="ECO:0000256" key="1">
    <source>
        <dbReference type="ARBA" id="ARBA00004137"/>
    </source>
</evidence>
<keyword evidence="5 14" id="KW-0472">Membrane</keyword>
<name>A0A2J6PVZ1_9HELO</name>
<evidence type="ECO:0000256" key="7">
    <source>
        <dbReference type="ARBA" id="ARBA00022927"/>
    </source>
</evidence>
<evidence type="ECO:0000256" key="11">
    <source>
        <dbReference type="ARBA" id="ARBA00023186"/>
    </source>
</evidence>
<evidence type="ECO:0000256" key="10">
    <source>
        <dbReference type="ARBA" id="ARBA00023157"/>
    </source>
</evidence>
<keyword evidence="7 14" id="KW-0653">Protein transport</keyword>
<dbReference type="GO" id="GO:0005743">
    <property type="term" value="C:mitochondrial inner membrane"/>
    <property type="evidence" value="ECO:0007669"/>
    <property type="project" value="UniProtKB-SubCell"/>
</dbReference>
<dbReference type="SUPFAM" id="SSF144122">
    <property type="entry name" value="Tim10-like"/>
    <property type="match status" value="1"/>
</dbReference>
<evidence type="ECO:0000313" key="17">
    <source>
        <dbReference type="Proteomes" id="UP000235672"/>
    </source>
</evidence>
<feature type="domain" description="Tim10-like" evidence="15">
    <location>
        <begin position="23"/>
        <end position="84"/>
    </location>
</feature>
<comment type="domain">
    <text evidence="14">The twin CX3C motif contains 4 conserved Cys residues that form 2 disulfide bonds in the mitochondrial intermembrane space.</text>
</comment>
<keyword evidence="8 14" id="KW-0811">Translocation</keyword>
<accession>A0A2J6PVZ1</accession>
<evidence type="ECO:0000256" key="3">
    <source>
        <dbReference type="ARBA" id="ARBA00022448"/>
    </source>
</evidence>
<evidence type="ECO:0000313" key="16">
    <source>
        <dbReference type="EMBL" id="PMD18187.1"/>
    </source>
</evidence>
<proteinExistence type="inferred from homology"/>
<comment type="function">
    <text evidence="12">Mitochondrial intermembrane chaperone that participates in the import and insertion of some multi-pass transmembrane proteins into the mitochondrial inner membrane. Also required for the transfer of beta-barrel precursors from the TOM complex to the sorting and assembly machinery (SAM complex) of the outer membrane. Acts as a chaperone-like protein that protects the hydrophobic precursors from aggregation and guide them through the mitochondrial intermembrane space. The TIM8-TIM13 complex is non essential and only mediates the import of few proteins, while the predominant TIM9-TIM10 70 kDa complex is crucial and mediates the import of much more proteins.</text>
</comment>
<evidence type="ECO:0000256" key="9">
    <source>
        <dbReference type="ARBA" id="ARBA00023128"/>
    </source>
</evidence>
<evidence type="ECO:0000256" key="2">
    <source>
        <dbReference type="ARBA" id="ARBA00006720"/>
    </source>
</evidence>
<dbReference type="GO" id="GO:0042719">
    <property type="term" value="C:mitochondrial intermembrane space chaperone complex"/>
    <property type="evidence" value="ECO:0007669"/>
    <property type="project" value="UniProtKB-ARBA"/>
</dbReference>
<dbReference type="FunFam" id="1.10.287.810:FF:000001">
    <property type="entry name" value="mitochondrial import inner membrane translocase subunit TIM13"/>
    <property type="match status" value="1"/>
</dbReference>
<organism evidence="16 17">
    <name type="scientific">Hyaloscypha hepaticicola</name>
    <dbReference type="NCBI Taxonomy" id="2082293"/>
    <lineage>
        <taxon>Eukaryota</taxon>
        <taxon>Fungi</taxon>
        <taxon>Dikarya</taxon>
        <taxon>Ascomycota</taxon>
        <taxon>Pezizomycotina</taxon>
        <taxon>Leotiomycetes</taxon>
        <taxon>Helotiales</taxon>
        <taxon>Hyaloscyphaceae</taxon>
        <taxon>Hyaloscypha</taxon>
    </lineage>
</organism>
<dbReference type="InterPro" id="IPR004217">
    <property type="entry name" value="Tim10-like"/>
</dbReference>
<keyword evidence="10 14" id="KW-1015">Disulfide bond</keyword>
<dbReference type="GO" id="GO:0045039">
    <property type="term" value="P:protein insertion into mitochondrial inner membrane"/>
    <property type="evidence" value="ECO:0007669"/>
    <property type="project" value="UniProtKB-ARBA"/>
</dbReference>
<keyword evidence="4" id="KW-0479">Metal-binding</keyword>
<keyword evidence="11 14" id="KW-0143">Chaperone</keyword>
<sequence>MDNISNGLGFGASSSDPKAAVMNQIRQEAAMTNARQLIEKVNEHCFEKCVPKPGSSLSSGETTCFTQCMEKYMAAWNTVSRQYINRIQQEQGRSAGGGGLF</sequence>
<dbReference type="Gene3D" id="1.10.287.810">
    <property type="entry name" value="Mitochondrial import inner membrane translocase subunit tim13 like domains"/>
    <property type="match status" value="1"/>
</dbReference>
<dbReference type="GO" id="GO:0015031">
    <property type="term" value="P:protein transport"/>
    <property type="evidence" value="ECO:0007669"/>
    <property type="project" value="UniProtKB-KW"/>
</dbReference>
<dbReference type="InterPro" id="IPR035427">
    <property type="entry name" value="Tim10-like_dom_sf"/>
</dbReference>
<dbReference type="Pfam" id="PF02953">
    <property type="entry name" value="zf-Tim10_DDP"/>
    <property type="match status" value="1"/>
</dbReference>
<keyword evidence="3 14" id="KW-0813">Transport</keyword>
<comment type="subcellular location">
    <subcellularLocation>
        <location evidence="1 14">Mitochondrion inner membrane</location>
        <topology evidence="1 14">Peripheral membrane protein</topology>
        <orientation evidence="1 14">Intermembrane side</orientation>
    </subcellularLocation>
</comment>
<keyword evidence="17" id="KW-1185">Reference proteome</keyword>
<evidence type="ECO:0000256" key="4">
    <source>
        <dbReference type="ARBA" id="ARBA00022723"/>
    </source>
</evidence>
<protein>
    <recommendedName>
        <fullName evidence="14">Mitochondrial import inner membrane translocase subunit</fullName>
    </recommendedName>
</protein>
<keyword evidence="9 14" id="KW-0496">Mitochondrion</keyword>
<keyword evidence="5 14" id="KW-0999">Mitochondrion inner membrane</keyword>
<keyword evidence="6" id="KW-0862">Zinc</keyword>
<evidence type="ECO:0000256" key="8">
    <source>
        <dbReference type="ARBA" id="ARBA00023010"/>
    </source>
</evidence>
<comment type="subunit">
    <text evidence="13">Heterohexamer; composed of 3 copies of TIM8 and 3 copies of TIM13, named soluble 70 kDa complex. Associates with the TIM22 complex, whose core is composed of TIM22 and TIM54. Interacts with the transmembrane regions of multi-pass transmembrane proteins in transit.</text>
</comment>
<dbReference type="Proteomes" id="UP000235672">
    <property type="component" value="Unassembled WGS sequence"/>
</dbReference>
<evidence type="ECO:0000256" key="12">
    <source>
        <dbReference type="ARBA" id="ARBA00025151"/>
    </source>
</evidence>
<evidence type="ECO:0000256" key="13">
    <source>
        <dbReference type="ARBA" id="ARBA00025862"/>
    </source>
</evidence>
<evidence type="ECO:0000256" key="5">
    <source>
        <dbReference type="ARBA" id="ARBA00022792"/>
    </source>
</evidence>
<dbReference type="GO" id="GO:0046872">
    <property type="term" value="F:metal ion binding"/>
    <property type="evidence" value="ECO:0007669"/>
    <property type="project" value="UniProtKB-KW"/>
</dbReference>
<evidence type="ECO:0000259" key="15">
    <source>
        <dbReference type="Pfam" id="PF02953"/>
    </source>
</evidence>
<evidence type="ECO:0000256" key="6">
    <source>
        <dbReference type="ARBA" id="ARBA00022833"/>
    </source>
</evidence>
<evidence type="ECO:0000256" key="14">
    <source>
        <dbReference type="RuleBase" id="RU367043"/>
    </source>
</evidence>
<dbReference type="OrthoDB" id="7813104at2759"/>
<reference evidence="16 17" key="1">
    <citation type="submission" date="2016-05" db="EMBL/GenBank/DDBJ databases">
        <title>A degradative enzymes factory behind the ericoid mycorrhizal symbiosis.</title>
        <authorList>
            <consortium name="DOE Joint Genome Institute"/>
            <person name="Martino E."/>
            <person name="Morin E."/>
            <person name="Grelet G."/>
            <person name="Kuo A."/>
            <person name="Kohler A."/>
            <person name="Daghino S."/>
            <person name="Barry K."/>
            <person name="Choi C."/>
            <person name="Cichocki N."/>
            <person name="Clum A."/>
            <person name="Copeland A."/>
            <person name="Hainaut M."/>
            <person name="Haridas S."/>
            <person name="Labutti K."/>
            <person name="Lindquist E."/>
            <person name="Lipzen A."/>
            <person name="Khouja H.-R."/>
            <person name="Murat C."/>
            <person name="Ohm R."/>
            <person name="Olson A."/>
            <person name="Spatafora J."/>
            <person name="Veneault-Fourrey C."/>
            <person name="Henrissat B."/>
            <person name="Grigoriev I."/>
            <person name="Martin F."/>
            <person name="Perotto S."/>
        </authorList>
    </citation>
    <scope>NUCLEOTIDE SEQUENCE [LARGE SCALE GENOMIC DNA]</scope>
    <source>
        <strain evidence="16 17">UAMH 7357</strain>
    </source>
</reference>
<dbReference type="STRING" id="1745343.A0A2J6PVZ1"/>
<comment type="similarity">
    <text evidence="2 14">Belongs to the small Tim family.</text>
</comment>
<gene>
    <name evidence="16" type="ORF">NA56DRAFT_647977</name>
</gene>